<accession>A0AAV2AMM6</accession>
<gene>
    <name evidence="2" type="ORF">LARSCL_LOCUS13512</name>
</gene>
<dbReference type="Proteomes" id="UP001497382">
    <property type="component" value="Unassembled WGS sequence"/>
</dbReference>
<name>A0AAV2AMM6_9ARAC</name>
<feature type="region of interest" description="Disordered" evidence="1">
    <location>
        <begin position="62"/>
        <end position="107"/>
    </location>
</feature>
<dbReference type="EMBL" id="CAXIEN010000187">
    <property type="protein sequence ID" value="CAL1285080.1"/>
    <property type="molecule type" value="Genomic_DNA"/>
</dbReference>
<feature type="region of interest" description="Disordered" evidence="1">
    <location>
        <begin position="274"/>
        <end position="306"/>
    </location>
</feature>
<keyword evidence="3" id="KW-1185">Reference proteome</keyword>
<feature type="compositionally biased region" description="Polar residues" evidence="1">
    <location>
        <begin position="877"/>
        <end position="892"/>
    </location>
</feature>
<evidence type="ECO:0000313" key="2">
    <source>
        <dbReference type="EMBL" id="CAL1285080.1"/>
    </source>
</evidence>
<protein>
    <submittedName>
        <fullName evidence="2">Uncharacterized protein</fullName>
    </submittedName>
</protein>
<feature type="region of interest" description="Disordered" evidence="1">
    <location>
        <begin position="737"/>
        <end position="769"/>
    </location>
</feature>
<feature type="compositionally biased region" description="Polar residues" evidence="1">
    <location>
        <begin position="62"/>
        <end position="87"/>
    </location>
</feature>
<reference evidence="2 3" key="1">
    <citation type="submission" date="2024-04" db="EMBL/GenBank/DDBJ databases">
        <authorList>
            <person name="Rising A."/>
            <person name="Reimegard J."/>
            <person name="Sonavane S."/>
            <person name="Akerstrom W."/>
            <person name="Nylinder S."/>
            <person name="Hedman E."/>
            <person name="Kallberg Y."/>
        </authorList>
    </citation>
    <scope>NUCLEOTIDE SEQUENCE [LARGE SCALE GENOMIC DNA]</scope>
</reference>
<feature type="compositionally biased region" description="Polar residues" evidence="1">
    <location>
        <begin position="94"/>
        <end position="107"/>
    </location>
</feature>
<feature type="compositionally biased region" description="Polar residues" evidence="1">
    <location>
        <begin position="291"/>
        <end position="306"/>
    </location>
</feature>
<feature type="region of interest" description="Disordered" evidence="1">
    <location>
        <begin position="699"/>
        <end position="718"/>
    </location>
</feature>
<evidence type="ECO:0000313" key="3">
    <source>
        <dbReference type="Proteomes" id="UP001497382"/>
    </source>
</evidence>
<feature type="region of interest" description="Disordered" evidence="1">
    <location>
        <begin position="877"/>
        <end position="898"/>
    </location>
</feature>
<sequence>MHFDTAVNWLDGTNHFTNVENEEVLRLRRLMHESILKVEKENLETIQKELCNDRETNVKVINQNNDSQKVSKYSNGPSSTSLRTRSASFRGMKQQPSLPKLQTPSRTGPSNINCANICKDPQPVCQNSSIHFLNHFHSSFLSSKTLRNLQPYDLKEKYTACAVPLAAPCQKKEIIDLGQDFACHKSSAYVPNNIAYHVVSEDIPKKLTIQALPSISILGRKPSNNENVRMEEIREKNYSAGDCIKTTVLPAVSEEVRNRLSKINLNSIQVNKNAASEENYNKPSILHPKKSVSTQSSTQNDESLQAQPDKGLLKEIIIEVLQEFQCEFPQEFFKLSADENYSVHQNEQALTSPENDCELESFIGNTDSLANDVATMVSSNIFMKSSYTQTIGCDLHHAASNEIDVKNLIQEVALGIQQNSFNFSQSVEEPNNAFEMDKVHRDIQTDLKHDEINQEVIPHMSKAVQVSFITENETTKANKTTDVNESFIEDDFKTMLNPTIMKNNEIPDCHEENTNVAANSELPSKLESVLNFIYNRFCRETGELSLSTEKILSNSSPPSVRTREVSIQFNPVFTSTKSTATSEIALIDASNQCDVLLPQQVEEKDVRHVSVQVLPEPEIAFPVQEKVDSSVQWEQPVSALRDSCVQTMEFLNPSENSANTSVSSTPVSDSIFLDDMLSEGEVFLPWNLRLLSYADKTAAQSSYNTTEAGDKEKDYSLSEGEVPPKYLQQLNLAQSPSYDSSSEAYTDPPRYPQNASTTPKKSHFMSSPDAESLSVISQERCCHCRASSSSLSEGEVKGSSTSLSEGEIPFSCLRQRITAQHTFSAPSSSSISGIPQRESGIVHGSILNSQNLGENSNLQKNLGHSILDFSEGEVISQSQMPYQSTPYSSFLDTVNEEK</sequence>
<dbReference type="AlphaFoldDB" id="A0AAV2AMM6"/>
<evidence type="ECO:0000256" key="1">
    <source>
        <dbReference type="SAM" id="MobiDB-lite"/>
    </source>
</evidence>
<proteinExistence type="predicted"/>
<organism evidence="2 3">
    <name type="scientific">Larinioides sclopetarius</name>
    <dbReference type="NCBI Taxonomy" id="280406"/>
    <lineage>
        <taxon>Eukaryota</taxon>
        <taxon>Metazoa</taxon>
        <taxon>Ecdysozoa</taxon>
        <taxon>Arthropoda</taxon>
        <taxon>Chelicerata</taxon>
        <taxon>Arachnida</taxon>
        <taxon>Araneae</taxon>
        <taxon>Araneomorphae</taxon>
        <taxon>Entelegynae</taxon>
        <taxon>Araneoidea</taxon>
        <taxon>Araneidae</taxon>
        <taxon>Larinioides</taxon>
    </lineage>
</organism>
<comment type="caution">
    <text evidence="2">The sequence shown here is derived from an EMBL/GenBank/DDBJ whole genome shotgun (WGS) entry which is preliminary data.</text>
</comment>